<dbReference type="SUPFAM" id="SSF55729">
    <property type="entry name" value="Acyl-CoA N-acyltransferases (Nat)"/>
    <property type="match status" value="1"/>
</dbReference>
<sequence>MRDLQPCLHDGVHVFATVPPGTTVDAPVIASVEEAEGRTVVLREEDARRLGLAAQYPSARITLQATTALTDVGILARVTTALARAGISVNPVAGVHHDHLFVPHAQAGDAMRVLTALSRRYLVRHGDYEVDDDPGRVDHDVVWDFLSTEAYWGRTRTRADVEAQLRGAWRVVGAYRRDTGAMVGFARAVGDGVNFAYLADVFVLPSARGAGLGKALVAGILDGSPVHMRWTLFTDDAHGLYRRFGFVEPDHTAMVRPPHS</sequence>
<keyword evidence="3" id="KW-1185">Reference proteome</keyword>
<dbReference type="STRING" id="1848.SAMN05443637_103405"/>
<dbReference type="Gene3D" id="3.40.630.30">
    <property type="match status" value="1"/>
</dbReference>
<dbReference type="AlphaFoldDB" id="A0A1M6QLM3"/>
<dbReference type="Gene3D" id="3.30.2130.10">
    <property type="entry name" value="VC0802-like"/>
    <property type="match status" value="1"/>
</dbReference>
<dbReference type="InterPro" id="IPR000182">
    <property type="entry name" value="GNAT_dom"/>
</dbReference>
<dbReference type="InterPro" id="IPR016181">
    <property type="entry name" value="Acyl_CoA_acyltransferase"/>
</dbReference>
<evidence type="ECO:0000313" key="3">
    <source>
        <dbReference type="Proteomes" id="UP000184363"/>
    </source>
</evidence>
<evidence type="ECO:0000259" key="1">
    <source>
        <dbReference type="PROSITE" id="PS51186"/>
    </source>
</evidence>
<name>A0A1M6QLM3_PSETH</name>
<dbReference type="PROSITE" id="PS51186">
    <property type="entry name" value="GNAT"/>
    <property type="match status" value="1"/>
</dbReference>
<dbReference type="InterPro" id="IPR018717">
    <property type="entry name" value="DUF2241"/>
</dbReference>
<reference evidence="2 3" key="1">
    <citation type="submission" date="2016-11" db="EMBL/GenBank/DDBJ databases">
        <authorList>
            <person name="Jaros S."/>
            <person name="Januszkiewicz K."/>
            <person name="Wedrychowicz H."/>
        </authorList>
    </citation>
    <scope>NUCLEOTIDE SEQUENCE [LARGE SCALE GENOMIC DNA]</scope>
    <source>
        <strain evidence="2 3">DSM 43832</strain>
    </source>
</reference>
<dbReference type="Pfam" id="PF10000">
    <property type="entry name" value="ACT_3"/>
    <property type="match status" value="1"/>
</dbReference>
<protein>
    <recommendedName>
        <fullName evidence="1">N-acetyltransferase domain-containing protein</fullName>
    </recommendedName>
</protein>
<dbReference type="PANTHER" id="PTHR39199">
    <property type="entry name" value="BLR5128 PROTEIN"/>
    <property type="match status" value="1"/>
</dbReference>
<dbReference type="Pfam" id="PF13508">
    <property type="entry name" value="Acetyltransf_7"/>
    <property type="match status" value="1"/>
</dbReference>
<dbReference type="InterPro" id="IPR027795">
    <property type="entry name" value="CASTOR_ACT_dom"/>
</dbReference>
<dbReference type="Pfam" id="PF13840">
    <property type="entry name" value="ACT_7"/>
    <property type="match status" value="1"/>
</dbReference>
<accession>A0A1M6QLM3</accession>
<dbReference type="PANTHER" id="PTHR39199:SF1">
    <property type="entry name" value="BLR5128 PROTEIN"/>
    <property type="match status" value="1"/>
</dbReference>
<dbReference type="Proteomes" id="UP000184363">
    <property type="component" value="Unassembled WGS sequence"/>
</dbReference>
<evidence type="ECO:0000313" key="2">
    <source>
        <dbReference type="EMBL" id="SHK21164.1"/>
    </source>
</evidence>
<dbReference type="CDD" id="cd04301">
    <property type="entry name" value="NAT_SF"/>
    <property type="match status" value="1"/>
</dbReference>
<dbReference type="InterPro" id="IPR045865">
    <property type="entry name" value="ACT-like_dom_sf"/>
</dbReference>
<proteinExistence type="predicted"/>
<dbReference type="SUPFAM" id="SSF55021">
    <property type="entry name" value="ACT-like"/>
    <property type="match status" value="2"/>
</dbReference>
<dbReference type="GO" id="GO:0016747">
    <property type="term" value="F:acyltransferase activity, transferring groups other than amino-acyl groups"/>
    <property type="evidence" value="ECO:0007669"/>
    <property type="project" value="InterPro"/>
</dbReference>
<gene>
    <name evidence="2" type="ORF">SAMN05443637_103405</name>
</gene>
<organism evidence="2 3">
    <name type="scientific">Pseudonocardia thermophila</name>
    <dbReference type="NCBI Taxonomy" id="1848"/>
    <lineage>
        <taxon>Bacteria</taxon>
        <taxon>Bacillati</taxon>
        <taxon>Actinomycetota</taxon>
        <taxon>Actinomycetes</taxon>
        <taxon>Pseudonocardiales</taxon>
        <taxon>Pseudonocardiaceae</taxon>
        <taxon>Pseudonocardia</taxon>
    </lineage>
</organism>
<dbReference type="EMBL" id="FRAP01000003">
    <property type="protein sequence ID" value="SHK21164.1"/>
    <property type="molecule type" value="Genomic_DNA"/>
</dbReference>
<feature type="domain" description="N-acetyltransferase" evidence="1">
    <location>
        <begin position="128"/>
        <end position="260"/>
    </location>
</feature>